<organism evidence="6 7">
    <name type="scientific">Dictyobacter alpinus</name>
    <dbReference type="NCBI Taxonomy" id="2014873"/>
    <lineage>
        <taxon>Bacteria</taxon>
        <taxon>Bacillati</taxon>
        <taxon>Chloroflexota</taxon>
        <taxon>Ktedonobacteria</taxon>
        <taxon>Ktedonobacterales</taxon>
        <taxon>Dictyobacteraceae</taxon>
        <taxon>Dictyobacter</taxon>
    </lineage>
</organism>
<evidence type="ECO:0000313" key="7">
    <source>
        <dbReference type="Proteomes" id="UP000287171"/>
    </source>
</evidence>
<dbReference type="PROSITE" id="PS50977">
    <property type="entry name" value="HTH_TETR_2"/>
    <property type="match status" value="1"/>
</dbReference>
<dbReference type="SUPFAM" id="SSF46689">
    <property type="entry name" value="Homeodomain-like"/>
    <property type="match status" value="1"/>
</dbReference>
<dbReference type="Pfam" id="PF00440">
    <property type="entry name" value="TetR_N"/>
    <property type="match status" value="1"/>
</dbReference>
<evidence type="ECO:0000313" key="6">
    <source>
        <dbReference type="EMBL" id="GCE31187.1"/>
    </source>
</evidence>
<keyword evidence="7" id="KW-1185">Reference proteome</keyword>
<dbReference type="InterPro" id="IPR036271">
    <property type="entry name" value="Tet_transcr_reg_TetR-rel_C_sf"/>
</dbReference>
<reference evidence="7" key="1">
    <citation type="submission" date="2018-12" db="EMBL/GenBank/DDBJ databases">
        <title>Tengunoibacter tsumagoiensis gen. nov., sp. nov., Dictyobacter kobayashii sp. nov., D. alpinus sp. nov., and D. joshuensis sp. nov. and description of Dictyobacteraceae fam. nov. within the order Ktedonobacterales isolated from Tengu-no-mugimeshi.</title>
        <authorList>
            <person name="Wang C.M."/>
            <person name="Zheng Y."/>
            <person name="Sakai Y."/>
            <person name="Toyoda A."/>
            <person name="Minakuchi Y."/>
            <person name="Abe K."/>
            <person name="Yokota A."/>
            <person name="Yabe S."/>
        </authorList>
    </citation>
    <scope>NUCLEOTIDE SEQUENCE [LARGE SCALE GENOMIC DNA]</scope>
    <source>
        <strain evidence="7">Uno16</strain>
    </source>
</reference>
<dbReference type="PANTHER" id="PTHR47506:SF1">
    <property type="entry name" value="HTH-TYPE TRANSCRIPTIONAL REGULATOR YJDC"/>
    <property type="match status" value="1"/>
</dbReference>
<dbReference type="SUPFAM" id="SSF48498">
    <property type="entry name" value="Tetracyclin repressor-like, C-terminal domain"/>
    <property type="match status" value="1"/>
</dbReference>
<evidence type="ECO:0000259" key="5">
    <source>
        <dbReference type="PROSITE" id="PS50977"/>
    </source>
</evidence>
<dbReference type="AlphaFoldDB" id="A0A402BIU8"/>
<name>A0A402BIU8_9CHLR</name>
<feature type="DNA-binding region" description="H-T-H motif" evidence="4">
    <location>
        <begin position="29"/>
        <end position="48"/>
    </location>
</feature>
<evidence type="ECO:0000256" key="1">
    <source>
        <dbReference type="ARBA" id="ARBA00023015"/>
    </source>
</evidence>
<dbReference type="InterPro" id="IPR009057">
    <property type="entry name" value="Homeodomain-like_sf"/>
</dbReference>
<sequence length="193" mass="21762">MAGKKSFQPEQALEKVMGLFWQQGYEGSSIEDLVQCTGLGRGSLYDTFGDKHALYLAALKRYMTTYQGPILALQDQSGSLYEILERFFQVSIDLLLSDPARRGCFLVNASLEMAPQDPEISMLTQFALQEMKEGFYRLLIKAQVAGELPWTCDPHQLAHFLLGTLVSIRVMARAQQSRRILEDMAKTAISVFR</sequence>
<feature type="domain" description="HTH tetR-type" evidence="5">
    <location>
        <begin position="6"/>
        <end position="66"/>
    </location>
</feature>
<dbReference type="Gene3D" id="1.10.10.60">
    <property type="entry name" value="Homeodomain-like"/>
    <property type="match status" value="1"/>
</dbReference>
<dbReference type="InterPro" id="IPR011075">
    <property type="entry name" value="TetR_C"/>
</dbReference>
<proteinExistence type="predicted"/>
<dbReference type="RefSeq" id="WP_126631179.1">
    <property type="nucleotide sequence ID" value="NZ_BIFT01000002.1"/>
</dbReference>
<keyword evidence="3" id="KW-0804">Transcription</keyword>
<evidence type="ECO:0000256" key="4">
    <source>
        <dbReference type="PROSITE-ProRule" id="PRU00335"/>
    </source>
</evidence>
<gene>
    <name evidence="6" type="ORF">KDA_66710</name>
</gene>
<protein>
    <submittedName>
        <fullName evidence="6">TetR family transcriptional regulator</fullName>
    </submittedName>
</protein>
<dbReference type="PANTHER" id="PTHR47506">
    <property type="entry name" value="TRANSCRIPTIONAL REGULATORY PROTEIN"/>
    <property type="match status" value="1"/>
</dbReference>
<dbReference type="Proteomes" id="UP000287171">
    <property type="component" value="Unassembled WGS sequence"/>
</dbReference>
<dbReference type="OrthoDB" id="9795242at2"/>
<dbReference type="Pfam" id="PF16925">
    <property type="entry name" value="TetR_C_13"/>
    <property type="match status" value="1"/>
</dbReference>
<evidence type="ECO:0000256" key="2">
    <source>
        <dbReference type="ARBA" id="ARBA00023125"/>
    </source>
</evidence>
<dbReference type="InterPro" id="IPR001647">
    <property type="entry name" value="HTH_TetR"/>
</dbReference>
<keyword evidence="1" id="KW-0805">Transcription regulation</keyword>
<evidence type="ECO:0000256" key="3">
    <source>
        <dbReference type="ARBA" id="ARBA00023163"/>
    </source>
</evidence>
<dbReference type="EMBL" id="BIFT01000002">
    <property type="protein sequence ID" value="GCE31187.1"/>
    <property type="molecule type" value="Genomic_DNA"/>
</dbReference>
<dbReference type="GO" id="GO:0003677">
    <property type="term" value="F:DNA binding"/>
    <property type="evidence" value="ECO:0007669"/>
    <property type="project" value="UniProtKB-UniRule"/>
</dbReference>
<accession>A0A402BIU8</accession>
<comment type="caution">
    <text evidence="6">The sequence shown here is derived from an EMBL/GenBank/DDBJ whole genome shotgun (WGS) entry which is preliminary data.</text>
</comment>
<dbReference type="Gene3D" id="1.10.357.10">
    <property type="entry name" value="Tetracycline Repressor, domain 2"/>
    <property type="match status" value="1"/>
</dbReference>
<keyword evidence="2 4" id="KW-0238">DNA-binding</keyword>